<organism evidence="6 7">
    <name type="scientific">Megalops atlanticus</name>
    <name type="common">Tarpon</name>
    <name type="synonym">Clupea gigantea</name>
    <dbReference type="NCBI Taxonomy" id="7932"/>
    <lineage>
        <taxon>Eukaryota</taxon>
        <taxon>Metazoa</taxon>
        <taxon>Chordata</taxon>
        <taxon>Craniata</taxon>
        <taxon>Vertebrata</taxon>
        <taxon>Euteleostomi</taxon>
        <taxon>Actinopterygii</taxon>
        <taxon>Neopterygii</taxon>
        <taxon>Teleostei</taxon>
        <taxon>Elopiformes</taxon>
        <taxon>Megalopidae</taxon>
        <taxon>Megalops</taxon>
    </lineage>
</organism>
<evidence type="ECO:0000256" key="1">
    <source>
        <dbReference type="ARBA" id="ARBA00008535"/>
    </source>
</evidence>
<accession>A0A9D3T0F5</accession>
<evidence type="ECO:0000313" key="7">
    <source>
        <dbReference type="Proteomes" id="UP001046870"/>
    </source>
</evidence>
<keyword evidence="3" id="KW-0342">GTP-binding</keyword>
<dbReference type="InterPro" id="IPR045058">
    <property type="entry name" value="GIMA/IAN/Toc"/>
</dbReference>
<dbReference type="InterPro" id="IPR027417">
    <property type="entry name" value="P-loop_NTPase"/>
</dbReference>
<dbReference type="GO" id="GO:0005525">
    <property type="term" value="F:GTP binding"/>
    <property type="evidence" value="ECO:0007669"/>
    <property type="project" value="UniProtKB-KW"/>
</dbReference>
<evidence type="ECO:0000256" key="3">
    <source>
        <dbReference type="ARBA" id="ARBA00023134"/>
    </source>
</evidence>
<reference evidence="6" key="1">
    <citation type="submission" date="2021-01" db="EMBL/GenBank/DDBJ databases">
        <authorList>
            <person name="Zahm M."/>
            <person name="Roques C."/>
            <person name="Cabau C."/>
            <person name="Klopp C."/>
            <person name="Donnadieu C."/>
            <person name="Jouanno E."/>
            <person name="Lampietro C."/>
            <person name="Louis A."/>
            <person name="Herpin A."/>
            <person name="Echchiki A."/>
            <person name="Berthelot C."/>
            <person name="Parey E."/>
            <person name="Roest-Crollius H."/>
            <person name="Braasch I."/>
            <person name="Postlethwait J."/>
            <person name="Bobe J."/>
            <person name="Montfort J."/>
            <person name="Bouchez O."/>
            <person name="Begum T."/>
            <person name="Mejri S."/>
            <person name="Adams A."/>
            <person name="Chen W.-J."/>
            <person name="Guiguen Y."/>
        </authorList>
    </citation>
    <scope>NUCLEOTIDE SEQUENCE</scope>
    <source>
        <strain evidence="6">YG-15Mar2019-1</strain>
        <tissue evidence="6">Brain</tissue>
    </source>
</reference>
<gene>
    <name evidence="6" type="ORF">MATL_G00256300</name>
</gene>
<dbReference type="AlphaFoldDB" id="A0A9D3T0F5"/>
<dbReference type="EMBL" id="JAFDVH010000024">
    <property type="protein sequence ID" value="KAG7455401.1"/>
    <property type="molecule type" value="Genomic_DNA"/>
</dbReference>
<keyword evidence="7" id="KW-1185">Reference proteome</keyword>
<dbReference type="Pfam" id="PF04548">
    <property type="entry name" value="AIG1"/>
    <property type="match status" value="2"/>
</dbReference>
<feature type="domain" description="AIG1-type G" evidence="5">
    <location>
        <begin position="187"/>
        <end position="337"/>
    </location>
</feature>
<dbReference type="OrthoDB" id="9982588at2759"/>
<name>A0A9D3T0F5_MEGAT</name>
<evidence type="ECO:0000256" key="2">
    <source>
        <dbReference type="ARBA" id="ARBA00022741"/>
    </source>
</evidence>
<dbReference type="Proteomes" id="UP001046870">
    <property type="component" value="Chromosome 24"/>
</dbReference>
<evidence type="ECO:0000259" key="5">
    <source>
        <dbReference type="PROSITE" id="PS51720"/>
    </source>
</evidence>
<evidence type="ECO:0000256" key="4">
    <source>
        <dbReference type="SAM" id="MobiDB-lite"/>
    </source>
</evidence>
<dbReference type="PANTHER" id="PTHR10903">
    <property type="entry name" value="GTPASE, IMAP FAMILY MEMBER-RELATED"/>
    <property type="match status" value="1"/>
</dbReference>
<comment type="similarity">
    <text evidence="1">Belongs to the TRAFAC class TrmE-Era-EngA-EngB-Septin-like GTPase superfamily. AIG1/Toc34/Toc159-like paraseptin GTPase family. IAN subfamily.</text>
</comment>
<dbReference type="PANTHER" id="PTHR10903:SF107">
    <property type="entry name" value="GTPASE IMAP FAMILY MEMBER 4-LIKE-RELATED"/>
    <property type="match status" value="1"/>
</dbReference>
<comment type="caution">
    <text evidence="6">The sequence shown here is derived from an EMBL/GenBank/DDBJ whole genome shotgun (WGS) entry which is preliminary data.</text>
</comment>
<protein>
    <recommendedName>
        <fullName evidence="5">AIG1-type G domain-containing protein</fullName>
    </recommendedName>
</protein>
<dbReference type="InterPro" id="IPR006703">
    <property type="entry name" value="G_AIG1"/>
</dbReference>
<proteinExistence type="inferred from homology"/>
<keyword evidence="2" id="KW-0547">Nucleotide-binding</keyword>
<dbReference type="SUPFAM" id="SSF52540">
    <property type="entry name" value="P-loop containing nucleoside triphosphate hydrolases"/>
    <property type="match status" value="1"/>
</dbReference>
<sequence>MQEINTAKEKEESIQREWLKRQRRKEEREEERQMETDRSIGHGDSSFEEKHRRSMEEHLHQLLGEGVWRHTILLFTSGNHLGENPMKQHTKTDKKALQWVIEKCGNRHHDLCNKNRNDVTQVTELLEKIEEMVVGNSGSKFHLDRKVSQELEEKRRLIEERVTQRVMKVQKQREKLQALLKGRGDHLSKLRIVLLGWVGGGKTYSGNTILGRQEFGVWRSATHCVKRQGEVAGRQVTVVDTPSWWKFIPAEFTPDRVKQEIVNSFTTCSPGPHAILLVIPVDTAFKEEERIILRDNMKRLGGRVWRHTIVLFTCGECLRGTTIEHHIGVRGRPFSGL</sequence>
<dbReference type="PROSITE" id="PS51720">
    <property type="entry name" value="G_AIG1"/>
    <property type="match status" value="1"/>
</dbReference>
<feature type="region of interest" description="Disordered" evidence="4">
    <location>
        <begin position="1"/>
        <end position="53"/>
    </location>
</feature>
<dbReference type="Gene3D" id="3.40.50.300">
    <property type="entry name" value="P-loop containing nucleotide triphosphate hydrolases"/>
    <property type="match status" value="2"/>
</dbReference>
<evidence type="ECO:0000313" key="6">
    <source>
        <dbReference type="EMBL" id="KAG7455401.1"/>
    </source>
</evidence>